<dbReference type="Proteomes" id="UP001054837">
    <property type="component" value="Unassembled WGS sequence"/>
</dbReference>
<reference evidence="2 3" key="1">
    <citation type="submission" date="2021-06" db="EMBL/GenBank/DDBJ databases">
        <title>Caerostris darwini draft genome.</title>
        <authorList>
            <person name="Kono N."/>
            <person name="Arakawa K."/>
        </authorList>
    </citation>
    <scope>NUCLEOTIDE SEQUENCE [LARGE SCALE GENOMIC DNA]</scope>
</reference>
<dbReference type="AlphaFoldDB" id="A0AAV4WCA8"/>
<protein>
    <submittedName>
        <fullName evidence="2">Uncharacterized protein</fullName>
    </submittedName>
</protein>
<evidence type="ECO:0000313" key="3">
    <source>
        <dbReference type="Proteomes" id="UP001054837"/>
    </source>
</evidence>
<keyword evidence="3" id="KW-1185">Reference proteome</keyword>
<organism evidence="2 3">
    <name type="scientific">Caerostris darwini</name>
    <dbReference type="NCBI Taxonomy" id="1538125"/>
    <lineage>
        <taxon>Eukaryota</taxon>
        <taxon>Metazoa</taxon>
        <taxon>Ecdysozoa</taxon>
        <taxon>Arthropoda</taxon>
        <taxon>Chelicerata</taxon>
        <taxon>Arachnida</taxon>
        <taxon>Araneae</taxon>
        <taxon>Araneomorphae</taxon>
        <taxon>Entelegynae</taxon>
        <taxon>Araneoidea</taxon>
        <taxon>Araneidae</taxon>
        <taxon>Caerostris</taxon>
    </lineage>
</organism>
<accession>A0AAV4WCA8</accession>
<name>A0AAV4WCA8_9ARAC</name>
<evidence type="ECO:0000256" key="1">
    <source>
        <dbReference type="SAM" id="MobiDB-lite"/>
    </source>
</evidence>
<sequence>MVNAYTHRREYLHRVNEECNIECRRSSCAPIVYHSGQPTSAQTRSSGTDGSGQADVVDSIASPAVGQGLPVATFPSTTFTSASYASAQSVSPISTCGSEQVFLSVGTASHLSPSGSGHIPHCTSNLSDVNL</sequence>
<feature type="compositionally biased region" description="Polar residues" evidence="1">
    <location>
        <begin position="36"/>
        <end position="48"/>
    </location>
</feature>
<dbReference type="EMBL" id="BPLQ01014490">
    <property type="protein sequence ID" value="GIY80267.1"/>
    <property type="molecule type" value="Genomic_DNA"/>
</dbReference>
<comment type="caution">
    <text evidence="2">The sequence shown here is derived from an EMBL/GenBank/DDBJ whole genome shotgun (WGS) entry which is preliminary data.</text>
</comment>
<gene>
    <name evidence="2" type="ORF">CDAR_19331</name>
</gene>
<evidence type="ECO:0000313" key="2">
    <source>
        <dbReference type="EMBL" id="GIY80267.1"/>
    </source>
</evidence>
<proteinExistence type="predicted"/>
<feature type="region of interest" description="Disordered" evidence="1">
    <location>
        <begin position="36"/>
        <end position="59"/>
    </location>
</feature>